<name>A0A1I0K5I7_9FIRM</name>
<evidence type="ECO:0000259" key="5">
    <source>
        <dbReference type="PROSITE" id="PS50931"/>
    </source>
</evidence>
<protein>
    <submittedName>
        <fullName evidence="6">Regulatory helix-turn-helix protein, lysR family</fullName>
    </submittedName>
</protein>
<evidence type="ECO:0000313" key="6">
    <source>
        <dbReference type="EMBL" id="SEU19138.1"/>
    </source>
</evidence>
<dbReference type="Gene3D" id="3.40.190.290">
    <property type="match status" value="1"/>
</dbReference>
<organism evidence="6 7">
    <name type="scientific">Enterocloster lavalensis</name>
    <dbReference type="NCBI Taxonomy" id="460384"/>
    <lineage>
        <taxon>Bacteria</taxon>
        <taxon>Bacillati</taxon>
        <taxon>Bacillota</taxon>
        <taxon>Clostridia</taxon>
        <taxon>Lachnospirales</taxon>
        <taxon>Lachnospiraceae</taxon>
        <taxon>Enterocloster</taxon>
    </lineage>
</organism>
<keyword evidence="2" id="KW-0805">Transcription regulation</keyword>
<dbReference type="Pfam" id="PF00126">
    <property type="entry name" value="HTH_1"/>
    <property type="match status" value="1"/>
</dbReference>
<dbReference type="PROSITE" id="PS50931">
    <property type="entry name" value="HTH_LYSR"/>
    <property type="match status" value="1"/>
</dbReference>
<dbReference type="RefSeq" id="WP_092371348.1">
    <property type="nucleotide sequence ID" value="NZ_DAINWJ010000596.1"/>
</dbReference>
<dbReference type="SUPFAM" id="SSF46785">
    <property type="entry name" value="Winged helix' DNA-binding domain"/>
    <property type="match status" value="1"/>
</dbReference>
<keyword evidence="3" id="KW-0238">DNA-binding</keyword>
<dbReference type="AlphaFoldDB" id="A0A1I0K5I7"/>
<accession>A0A1I0K5I7</accession>
<evidence type="ECO:0000256" key="1">
    <source>
        <dbReference type="ARBA" id="ARBA00009437"/>
    </source>
</evidence>
<dbReference type="Pfam" id="PF03466">
    <property type="entry name" value="LysR_substrate"/>
    <property type="match status" value="1"/>
</dbReference>
<dbReference type="InterPro" id="IPR000847">
    <property type="entry name" value="LysR_HTH_N"/>
</dbReference>
<dbReference type="InterPro" id="IPR036390">
    <property type="entry name" value="WH_DNA-bd_sf"/>
</dbReference>
<reference evidence="7" key="1">
    <citation type="submission" date="2016-10" db="EMBL/GenBank/DDBJ databases">
        <authorList>
            <person name="Varghese N."/>
            <person name="Submissions S."/>
        </authorList>
    </citation>
    <scope>NUCLEOTIDE SEQUENCE [LARGE SCALE GENOMIC DNA]</scope>
    <source>
        <strain evidence="7">NLAE-zl-G277</strain>
    </source>
</reference>
<sequence length="307" mass="34162">MSNFKYQYILAIAELQSFSKAADALLVSQPYLSKVVSAIEHELGAKLFDRSRSPLTVTEAGKCYIEYIKIVLDAEKHMLDQISAIQKLPKKELVLGMGMPRVPLMLPPLVERMARIYPDVKLNVSGEGSNSVLAEKVANGSLDLAFFTSPIIPPSVSHVFLGSELIIMVLPSNEGISPQAVKTGILEPEDLNILERCRFILLTETHGMGLHARRMLDMYHITPKSQYEVSGLEEAHRLAAAGFGAAIIPESWVNRIKLSAEPFYYQIGHPPLTRDVVMIYKKGRTLSQVEKTVCKLAQEVMKESINR</sequence>
<dbReference type="PANTHER" id="PTHR30419">
    <property type="entry name" value="HTH-TYPE TRANSCRIPTIONAL REGULATOR YBHD"/>
    <property type="match status" value="1"/>
</dbReference>
<dbReference type="SUPFAM" id="SSF53850">
    <property type="entry name" value="Periplasmic binding protein-like II"/>
    <property type="match status" value="1"/>
</dbReference>
<evidence type="ECO:0000313" key="7">
    <source>
        <dbReference type="Proteomes" id="UP000198508"/>
    </source>
</evidence>
<gene>
    <name evidence="6" type="ORF">SAMN05216313_14924</name>
</gene>
<dbReference type="Gene3D" id="1.10.10.10">
    <property type="entry name" value="Winged helix-like DNA-binding domain superfamily/Winged helix DNA-binding domain"/>
    <property type="match status" value="1"/>
</dbReference>
<dbReference type="CDD" id="cd05466">
    <property type="entry name" value="PBP2_LTTR_substrate"/>
    <property type="match status" value="1"/>
</dbReference>
<keyword evidence="4" id="KW-0804">Transcription</keyword>
<keyword evidence="7" id="KW-1185">Reference proteome</keyword>
<feature type="domain" description="HTH lysR-type" evidence="5">
    <location>
        <begin position="1"/>
        <end position="58"/>
    </location>
</feature>
<comment type="similarity">
    <text evidence="1">Belongs to the LysR transcriptional regulatory family.</text>
</comment>
<dbReference type="PRINTS" id="PR00039">
    <property type="entry name" value="HTHLYSR"/>
</dbReference>
<proteinExistence type="inferred from homology"/>
<dbReference type="Proteomes" id="UP000198508">
    <property type="component" value="Unassembled WGS sequence"/>
</dbReference>
<evidence type="ECO:0000256" key="2">
    <source>
        <dbReference type="ARBA" id="ARBA00023015"/>
    </source>
</evidence>
<dbReference type="InterPro" id="IPR005119">
    <property type="entry name" value="LysR_subst-bd"/>
</dbReference>
<dbReference type="EMBL" id="FOIM01000049">
    <property type="protein sequence ID" value="SEU19138.1"/>
    <property type="molecule type" value="Genomic_DNA"/>
</dbReference>
<dbReference type="InterPro" id="IPR036388">
    <property type="entry name" value="WH-like_DNA-bd_sf"/>
</dbReference>
<dbReference type="GO" id="GO:0003700">
    <property type="term" value="F:DNA-binding transcription factor activity"/>
    <property type="evidence" value="ECO:0007669"/>
    <property type="project" value="InterPro"/>
</dbReference>
<evidence type="ECO:0000256" key="4">
    <source>
        <dbReference type="ARBA" id="ARBA00023163"/>
    </source>
</evidence>
<evidence type="ECO:0000256" key="3">
    <source>
        <dbReference type="ARBA" id="ARBA00023125"/>
    </source>
</evidence>
<dbReference type="GeneID" id="93280820"/>
<dbReference type="GO" id="GO:0003677">
    <property type="term" value="F:DNA binding"/>
    <property type="evidence" value="ECO:0007669"/>
    <property type="project" value="UniProtKB-KW"/>
</dbReference>
<dbReference type="STRING" id="460384.SAMN05216313_14924"/>
<dbReference type="InterPro" id="IPR050950">
    <property type="entry name" value="HTH-type_LysR_regulators"/>
</dbReference>
<dbReference type="GO" id="GO:0005829">
    <property type="term" value="C:cytosol"/>
    <property type="evidence" value="ECO:0007669"/>
    <property type="project" value="TreeGrafter"/>
</dbReference>